<feature type="transmembrane region" description="Helical" evidence="8">
    <location>
        <begin position="537"/>
        <end position="560"/>
    </location>
</feature>
<feature type="transmembrane region" description="Helical" evidence="8">
    <location>
        <begin position="752"/>
        <end position="777"/>
    </location>
</feature>
<evidence type="ECO:0000313" key="9">
    <source>
        <dbReference type="EMBL" id="PRW60807.1"/>
    </source>
</evidence>
<feature type="transmembrane region" description="Helical" evidence="8">
    <location>
        <begin position="566"/>
        <end position="589"/>
    </location>
</feature>
<dbReference type="STRING" id="3076.A0A2P6U3B3"/>
<dbReference type="GO" id="GO:0035673">
    <property type="term" value="F:oligopeptide transmembrane transporter activity"/>
    <property type="evidence" value="ECO:0007669"/>
    <property type="project" value="InterPro"/>
</dbReference>
<feature type="compositionally biased region" description="Polar residues" evidence="7">
    <location>
        <begin position="14"/>
        <end position="23"/>
    </location>
</feature>
<feature type="transmembrane region" description="Helical" evidence="8">
    <location>
        <begin position="412"/>
        <end position="438"/>
    </location>
</feature>
<evidence type="ECO:0000256" key="5">
    <source>
        <dbReference type="ARBA" id="ARBA00022989"/>
    </source>
</evidence>
<feature type="transmembrane region" description="Helical" evidence="8">
    <location>
        <begin position="156"/>
        <end position="176"/>
    </location>
</feature>
<evidence type="ECO:0000256" key="4">
    <source>
        <dbReference type="ARBA" id="ARBA00022692"/>
    </source>
</evidence>
<dbReference type="InterPro" id="IPR045035">
    <property type="entry name" value="YSL-like"/>
</dbReference>
<sequence length="825" mass="88237">MERLGTEEWDAPLRSSSAPTHGTLSAGAQRRRAQARIRVVGGRLVEGTNDASFTQIARSISARARAVANTEGTTVALERRLSSRRESMRLDSIGRGAGEEGPAPIAEEGGEMDLQAEVAKLPTWRSTLTLRALVIGALLGGCFCIISLKLSLTTGVIPSLNIAAGLLGFFFLKSLAKGLDWAKLPVKFNPPLTAQEVTVIQTTCVACYGLAFNAGFGTYVLAMDYQSYLNVGDVEGNRPEDVVQPQLGHLMLYSLCISLFGVFMLVPVRKVLILDHELPYPSGTATGLMINSFFTTSGLESATRQIRCMAKWFCVSFTWDLFKWFFQAAGDCGTITGGFGSFPTFGIQAYNWTWNFDFQINYVGVGMLCPQIVTWSMMFGAIISWGIMWPLINNKAGDWYPEGLSSTDFRGLYGYKVFLSIAIMLVDGLYIVIKLLILTYLSIRARRRAAAEAKATEEAAAAGNKPAEASPAPASLAAAGSGTAEPSAGGGNGQGNNEDKKLVDESEEEEDGGHHTLAGETEDQRVLRRHVFMHDAIPNWLAIVGYAAMLAVAVGVIPTIYDQAKWYYVLVAGILSPILAFANAYGAGLTDWNMASLYGKLAIFIFAAWAGLEAGGVIAGLAVCGVVFASVSSASDLMQDFRTGYLTLSSPRAMFAAQLIGACCGVVLAPLCFWLFWSAFPIGVPGTLYFAPYGTVYRGMAIVGVEGVSMLPQNCLALCGGFAGITICMNLLRDFLPHKWGRFIPLPMCMALPFYLGAWLAVDMGVGAVIMLVWGYLNSADCQLLSAAAASGLIAGDGIWSIPSAILAIAGVNPPICMGWAKGSS</sequence>
<evidence type="ECO:0000313" key="10">
    <source>
        <dbReference type="Proteomes" id="UP000239899"/>
    </source>
</evidence>
<keyword evidence="10" id="KW-1185">Reference proteome</keyword>
<evidence type="ECO:0000256" key="3">
    <source>
        <dbReference type="ARBA" id="ARBA00022448"/>
    </source>
</evidence>
<keyword evidence="4 8" id="KW-0812">Transmembrane</keyword>
<feature type="transmembrane region" description="Helical" evidence="8">
    <location>
        <begin position="711"/>
        <end position="732"/>
    </location>
</feature>
<dbReference type="EMBL" id="LHPG02000002">
    <property type="protein sequence ID" value="PRW60807.1"/>
    <property type="molecule type" value="Genomic_DNA"/>
</dbReference>
<feature type="region of interest" description="Disordered" evidence="7">
    <location>
        <begin position="1"/>
        <end position="30"/>
    </location>
</feature>
<dbReference type="InterPro" id="IPR004813">
    <property type="entry name" value="OPT"/>
</dbReference>
<dbReference type="PANTHER" id="PTHR31645:SF0">
    <property type="entry name" value="OLIGOPEPTIDE TRANSPORTER YGL114W-RELATED"/>
    <property type="match status" value="1"/>
</dbReference>
<feature type="transmembrane region" description="Helical" evidence="8">
    <location>
        <begin position="197"/>
        <end position="222"/>
    </location>
</feature>
<dbReference type="OrthoDB" id="627262at2759"/>
<feature type="transmembrane region" description="Helical" evidence="8">
    <location>
        <begin position="372"/>
        <end position="392"/>
    </location>
</feature>
<feature type="transmembrane region" description="Helical" evidence="8">
    <location>
        <begin position="654"/>
        <end position="676"/>
    </location>
</feature>
<name>A0A2P6U3B3_CHLSO</name>
<evidence type="ECO:0000256" key="6">
    <source>
        <dbReference type="ARBA" id="ARBA00023136"/>
    </source>
</evidence>
<dbReference type="AlphaFoldDB" id="A0A2P6U3B3"/>
<comment type="similarity">
    <text evidence="2">Belongs to the YSL (TC 2.A.67.2) family.</text>
</comment>
<keyword evidence="3" id="KW-0813">Transport</keyword>
<gene>
    <name evidence="9" type="ORF">C2E21_1172</name>
</gene>
<feature type="transmembrane region" description="Helical" evidence="8">
    <location>
        <begin position="688"/>
        <end position="705"/>
    </location>
</feature>
<dbReference type="PANTHER" id="PTHR31645">
    <property type="entry name" value="OLIGOPEPTIDE TRANSPORTER YGL114W-RELATED"/>
    <property type="match status" value="1"/>
</dbReference>
<feature type="compositionally biased region" description="Low complexity" evidence="7">
    <location>
        <begin position="460"/>
        <end position="485"/>
    </location>
</feature>
<feature type="region of interest" description="Disordered" evidence="7">
    <location>
        <begin position="460"/>
        <end position="520"/>
    </location>
</feature>
<dbReference type="Pfam" id="PF03169">
    <property type="entry name" value="OPT"/>
    <property type="match status" value="1"/>
</dbReference>
<comment type="subcellular location">
    <subcellularLocation>
        <location evidence="1">Membrane</location>
        <topology evidence="1">Multi-pass membrane protein</topology>
    </subcellularLocation>
</comment>
<evidence type="ECO:0000256" key="2">
    <source>
        <dbReference type="ARBA" id="ARBA00010276"/>
    </source>
</evidence>
<proteinExistence type="inferred from homology"/>
<keyword evidence="6 8" id="KW-0472">Membrane</keyword>
<evidence type="ECO:0000256" key="1">
    <source>
        <dbReference type="ARBA" id="ARBA00004141"/>
    </source>
</evidence>
<organism evidence="9 10">
    <name type="scientific">Chlorella sorokiniana</name>
    <name type="common">Freshwater green alga</name>
    <dbReference type="NCBI Taxonomy" id="3076"/>
    <lineage>
        <taxon>Eukaryota</taxon>
        <taxon>Viridiplantae</taxon>
        <taxon>Chlorophyta</taxon>
        <taxon>core chlorophytes</taxon>
        <taxon>Trebouxiophyceae</taxon>
        <taxon>Chlorellales</taxon>
        <taxon>Chlorellaceae</taxon>
        <taxon>Chlorella clade</taxon>
        <taxon>Chlorella</taxon>
    </lineage>
</organism>
<comment type="caution">
    <text evidence="9">The sequence shown here is derived from an EMBL/GenBank/DDBJ whole genome shotgun (WGS) entry which is preliminary data.</text>
</comment>
<accession>A0A2P6U3B3</accession>
<feature type="transmembrane region" description="Helical" evidence="8">
    <location>
        <begin position="601"/>
        <end position="634"/>
    </location>
</feature>
<reference evidence="9 10" key="1">
    <citation type="journal article" date="2018" name="Plant J.">
        <title>Genome sequences of Chlorella sorokiniana UTEX 1602 and Micractinium conductrix SAG 241.80: implications to maltose excretion by a green alga.</title>
        <authorList>
            <person name="Arriola M.B."/>
            <person name="Velmurugan N."/>
            <person name="Zhang Y."/>
            <person name="Plunkett M.H."/>
            <person name="Hondzo H."/>
            <person name="Barney B.M."/>
        </authorList>
    </citation>
    <scope>NUCLEOTIDE SEQUENCE [LARGE SCALE GENOMIC DNA]</scope>
    <source>
        <strain evidence="10">UTEX 1602</strain>
    </source>
</reference>
<protein>
    <submittedName>
        <fullName evidence="9">Metal-nicotianamine transporter YSL6</fullName>
    </submittedName>
</protein>
<keyword evidence="5 8" id="KW-1133">Transmembrane helix</keyword>
<dbReference type="Proteomes" id="UP000239899">
    <property type="component" value="Unassembled WGS sequence"/>
</dbReference>
<dbReference type="NCBIfam" id="TIGR00728">
    <property type="entry name" value="OPT_sfam"/>
    <property type="match status" value="2"/>
</dbReference>
<feature type="transmembrane region" description="Helical" evidence="8">
    <location>
        <begin position="130"/>
        <end position="150"/>
    </location>
</feature>
<evidence type="ECO:0000256" key="8">
    <source>
        <dbReference type="SAM" id="Phobius"/>
    </source>
</evidence>
<evidence type="ECO:0000256" key="7">
    <source>
        <dbReference type="SAM" id="MobiDB-lite"/>
    </source>
</evidence>
<dbReference type="GO" id="GO:0016020">
    <property type="term" value="C:membrane"/>
    <property type="evidence" value="ECO:0007669"/>
    <property type="project" value="UniProtKB-SubCell"/>
</dbReference>
<feature type="transmembrane region" description="Helical" evidence="8">
    <location>
        <begin position="250"/>
        <end position="268"/>
    </location>
</feature>